<reference evidence="7" key="1">
    <citation type="submission" date="2017-09" db="EMBL/GenBank/DDBJ databases">
        <title>Depth-based differentiation of microbial function through sediment-hosted aquifers and enrichment of novel symbionts in the deep terrestrial subsurface.</title>
        <authorList>
            <person name="Probst A.J."/>
            <person name="Ladd B."/>
            <person name="Jarett J.K."/>
            <person name="Geller-Mcgrath D.E."/>
            <person name="Sieber C.M.K."/>
            <person name="Emerson J.B."/>
            <person name="Anantharaman K."/>
            <person name="Thomas B.C."/>
            <person name="Malmstrom R."/>
            <person name="Stieglmeier M."/>
            <person name="Klingl A."/>
            <person name="Woyke T."/>
            <person name="Ryan C.M."/>
            <person name="Banfield J.F."/>
        </authorList>
    </citation>
    <scope>NUCLEOTIDE SEQUENCE [LARGE SCALE GENOMIC DNA]</scope>
</reference>
<evidence type="ECO:0000313" key="7">
    <source>
        <dbReference type="Proteomes" id="UP000229647"/>
    </source>
</evidence>
<evidence type="ECO:0000256" key="4">
    <source>
        <dbReference type="ARBA" id="ARBA00023125"/>
    </source>
</evidence>
<dbReference type="InterPro" id="IPR001207">
    <property type="entry name" value="Transposase_mutator"/>
</dbReference>
<gene>
    <name evidence="6" type="ORF">CO165_00610</name>
</gene>
<dbReference type="Proteomes" id="UP000229647">
    <property type="component" value="Unassembled WGS sequence"/>
</dbReference>
<dbReference type="EMBL" id="PFWL01000025">
    <property type="protein sequence ID" value="PJA55996.1"/>
    <property type="molecule type" value="Genomic_DNA"/>
</dbReference>
<dbReference type="GO" id="GO:0006313">
    <property type="term" value="P:DNA transposition"/>
    <property type="evidence" value="ECO:0007669"/>
    <property type="project" value="InterPro"/>
</dbReference>
<protein>
    <recommendedName>
        <fullName evidence="8">Mutator family transposase</fullName>
    </recommendedName>
</protein>
<dbReference type="Pfam" id="PF00872">
    <property type="entry name" value="Transposase_mut"/>
    <property type="match status" value="1"/>
</dbReference>
<proteinExistence type="inferred from homology"/>
<evidence type="ECO:0000256" key="1">
    <source>
        <dbReference type="ARBA" id="ARBA00002190"/>
    </source>
</evidence>
<comment type="caution">
    <text evidence="6">The sequence shown here is derived from an EMBL/GenBank/DDBJ whole genome shotgun (WGS) entry which is preliminary data.</text>
</comment>
<evidence type="ECO:0000256" key="2">
    <source>
        <dbReference type="ARBA" id="ARBA00010961"/>
    </source>
</evidence>
<accession>A0A2M7XZ61</accession>
<name>A0A2M7XZ61_9BACT</name>
<keyword evidence="4" id="KW-0238">DNA-binding</keyword>
<comment type="function">
    <text evidence="1">Required for the transposition of the insertion element.</text>
</comment>
<comment type="similarity">
    <text evidence="2">Belongs to the transposase mutator family.</text>
</comment>
<evidence type="ECO:0008006" key="8">
    <source>
        <dbReference type="Google" id="ProtNLM"/>
    </source>
</evidence>
<evidence type="ECO:0000256" key="3">
    <source>
        <dbReference type="ARBA" id="ARBA00022578"/>
    </source>
</evidence>
<dbReference type="AlphaFoldDB" id="A0A2M7XZ61"/>
<sequence length="220" mass="26264">MQLSACFIEGVYGDGDNGFLEAKEHLLPNTPFQTCVFHKELHMGQIVPVKSVRISKKLTPYQKHDIKSFQWLFKETIYASTKEEAYEAFDRLKEYTKSSAHQYPEKFMKAYRSLAHNFKYTLTHFDYPQMRRDNNLLECFNGCIKPRLRLMRGFKKKENLNRYLKLFLLSFRFHPLKESRFDERRGKSPLEVSGVFLPKYYNFLSFLRTKLHLSYQPKST</sequence>
<keyword evidence="5" id="KW-0233">DNA recombination</keyword>
<evidence type="ECO:0000313" key="6">
    <source>
        <dbReference type="EMBL" id="PJA55996.1"/>
    </source>
</evidence>
<dbReference type="GO" id="GO:0004803">
    <property type="term" value="F:transposase activity"/>
    <property type="evidence" value="ECO:0007669"/>
    <property type="project" value="InterPro"/>
</dbReference>
<dbReference type="GO" id="GO:0003677">
    <property type="term" value="F:DNA binding"/>
    <property type="evidence" value="ECO:0007669"/>
    <property type="project" value="UniProtKB-KW"/>
</dbReference>
<organism evidence="6 7">
    <name type="scientific">Candidatus Roizmanbacteria bacterium CG_4_9_14_3_um_filter_33_18</name>
    <dbReference type="NCBI Taxonomy" id="1974841"/>
    <lineage>
        <taxon>Bacteria</taxon>
        <taxon>Candidatus Roizmaniibacteriota</taxon>
    </lineage>
</organism>
<keyword evidence="3" id="KW-0815">Transposition</keyword>
<evidence type="ECO:0000256" key="5">
    <source>
        <dbReference type="ARBA" id="ARBA00023172"/>
    </source>
</evidence>